<dbReference type="Proteomes" id="UP000814033">
    <property type="component" value="Unassembled WGS sequence"/>
</dbReference>
<gene>
    <name evidence="1" type="ORF">FA95DRAFT_1188617</name>
</gene>
<keyword evidence="2" id="KW-1185">Reference proteome</keyword>
<name>A0ACB8R3F3_9AGAM</name>
<sequence>MAVRDIVLCLGPARNTFHLNNPTSVHTRAPRDGTQRRHRRSRWCHRLCAHRRAMLDGRPRPQNFTYVPTHNTSPLETARKHGVDVPAGAIVCARTAEPCSTAARDLRILLMYPRTTRPHSRRHANTASTFPQVPSTLSALQRLLDGRDLSMSTFTQVLHFRSMSTCRPTCSPATMPQRCLATRQPRNMLACDARKTSRDARWTPYKPPSRAQPTKFVAKALNESHARRAQIESNILIAYAVHIRCLRCTTEDYLASICTLRRTNARNVADAIQRCT</sequence>
<reference evidence="1" key="2">
    <citation type="journal article" date="2022" name="New Phytol.">
        <title>Evolutionary transition to the ectomycorrhizal habit in the genomes of a hyperdiverse lineage of mushroom-forming fungi.</title>
        <authorList>
            <person name="Looney B."/>
            <person name="Miyauchi S."/>
            <person name="Morin E."/>
            <person name="Drula E."/>
            <person name="Courty P.E."/>
            <person name="Kohler A."/>
            <person name="Kuo A."/>
            <person name="LaButti K."/>
            <person name="Pangilinan J."/>
            <person name="Lipzen A."/>
            <person name="Riley R."/>
            <person name="Andreopoulos W."/>
            <person name="He G."/>
            <person name="Johnson J."/>
            <person name="Nolan M."/>
            <person name="Tritt A."/>
            <person name="Barry K.W."/>
            <person name="Grigoriev I.V."/>
            <person name="Nagy L.G."/>
            <person name="Hibbett D."/>
            <person name="Henrissat B."/>
            <person name="Matheny P.B."/>
            <person name="Labbe J."/>
            <person name="Martin F.M."/>
        </authorList>
    </citation>
    <scope>NUCLEOTIDE SEQUENCE</scope>
    <source>
        <strain evidence="1">FP105234-sp</strain>
    </source>
</reference>
<comment type="caution">
    <text evidence="1">The sequence shown here is derived from an EMBL/GenBank/DDBJ whole genome shotgun (WGS) entry which is preliminary data.</text>
</comment>
<evidence type="ECO:0000313" key="1">
    <source>
        <dbReference type="EMBL" id="KAI0038651.1"/>
    </source>
</evidence>
<reference evidence="1" key="1">
    <citation type="submission" date="2021-02" db="EMBL/GenBank/DDBJ databases">
        <authorList>
            <consortium name="DOE Joint Genome Institute"/>
            <person name="Ahrendt S."/>
            <person name="Looney B.P."/>
            <person name="Miyauchi S."/>
            <person name="Morin E."/>
            <person name="Drula E."/>
            <person name="Courty P.E."/>
            <person name="Chicoki N."/>
            <person name="Fauchery L."/>
            <person name="Kohler A."/>
            <person name="Kuo A."/>
            <person name="Labutti K."/>
            <person name="Pangilinan J."/>
            <person name="Lipzen A."/>
            <person name="Riley R."/>
            <person name="Andreopoulos W."/>
            <person name="He G."/>
            <person name="Johnson J."/>
            <person name="Barry K.W."/>
            <person name="Grigoriev I.V."/>
            <person name="Nagy L."/>
            <person name="Hibbett D."/>
            <person name="Henrissat B."/>
            <person name="Matheny P.B."/>
            <person name="Labbe J."/>
            <person name="Martin F."/>
        </authorList>
    </citation>
    <scope>NUCLEOTIDE SEQUENCE</scope>
    <source>
        <strain evidence="1">FP105234-sp</strain>
    </source>
</reference>
<evidence type="ECO:0000313" key="2">
    <source>
        <dbReference type="Proteomes" id="UP000814033"/>
    </source>
</evidence>
<protein>
    <submittedName>
        <fullName evidence="1">Uncharacterized protein</fullName>
    </submittedName>
</protein>
<dbReference type="EMBL" id="MU276445">
    <property type="protein sequence ID" value="KAI0038651.1"/>
    <property type="molecule type" value="Genomic_DNA"/>
</dbReference>
<proteinExistence type="predicted"/>
<accession>A0ACB8R3F3</accession>
<organism evidence="1 2">
    <name type="scientific">Auriscalpium vulgare</name>
    <dbReference type="NCBI Taxonomy" id="40419"/>
    <lineage>
        <taxon>Eukaryota</taxon>
        <taxon>Fungi</taxon>
        <taxon>Dikarya</taxon>
        <taxon>Basidiomycota</taxon>
        <taxon>Agaricomycotina</taxon>
        <taxon>Agaricomycetes</taxon>
        <taxon>Russulales</taxon>
        <taxon>Auriscalpiaceae</taxon>
        <taxon>Auriscalpium</taxon>
    </lineage>
</organism>